<feature type="region of interest" description="Disordered" evidence="1">
    <location>
        <begin position="127"/>
        <end position="146"/>
    </location>
</feature>
<feature type="non-terminal residue" evidence="2">
    <location>
        <position position="1"/>
    </location>
</feature>
<dbReference type="Proteomes" id="UP000673691">
    <property type="component" value="Unassembled WGS sequence"/>
</dbReference>
<feature type="compositionally biased region" description="Basic and acidic residues" evidence="1">
    <location>
        <begin position="166"/>
        <end position="177"/>
    </location>
</feature>
<feature type="region of interest" description="Disordered" evidence="1">
    <location>
        <begin position="161"/>
        <end position="239"/>
    </location>
</feature>
<name>A0A8H8A114_9FUNG</name>
<protein>
    <submittedName>
        <fullName evidence="2">Uncharacterized protein</fullName>
    </submittedName>
</protein>
<accession>A0A8H8A114</accession>
<dbReference type="EMBL" id="JAEFCI010001786">
    <property type="protein sequence ID" value="KAG5462678.1"/>
    <property type="molecule type" value="Genomic_DNA"/>
</dbReference>
<organism evidence="2 3">
    <name type="scientific">Olpidium bornovanus</name>
    <dbReference type="NCBI Taxonomy" id="278681"/>
    <lineage>
        <taxon>Eukaryota</taxon>
        <taxon>Fungi</taxon>
        <taxon>Fungi incertae sedis</taxon>
        <taxon>Olpidiomycota</taxon>
        <taxon>Olpidiomycotina</taxon>
        <taxon>Olpidiomycetes</taxon>
        <taxon>Olpidiales</taxon>
        <taxon>Olpidiaceae</taxon>
        <taxon>Olpidium</taxon>
    </lineage>
</organism>
<feature type="compositionally biased region" description="Basic and acidic residues" evidence="1">
    <location>
        <begin position="215"/>
        <end position="239"/>
    </location>
</feature>
<comment type="caution">
    <text evidence="2">The sequence shown here is derived from an EMBL/GenBank/DDBJ whole genome shotgun (WGS) entry which is preliminary data.</text>
</comment>
<evidence type="ECO:0000313" key="3">
    <source>
        <dbReference type="Proteomes" id="UP000673691"/>
    </source>
</evidence>
<reference evidence="2 3" key="1">
    <citation type="journal article" name="Sci. Rep.">
        <title>Genome-scale phylogenetic analyses confirm Olpidium as the closest living zoosporic fungus to the non-flagellated, terrestrial fungi.</title>
        <authorList>
            <person name="Chang Y."/>
            <person name="Rochon D."/>
            <person name="Sekimoto S."/>
            <person name="Wang Y."/>
            <person name="Chovatia M."/>
            <person name="Sandor L."/>
            <person name="Salamov A."/>
            <person name="Grigoriev I.V."/>
            <person name="Stajich J.E."/>
            <person name="Spatafora J.W."/>
        </authorList>
    </citation>
    <scope>NUCLEOTIDE SEQUENCE [LARGE SCALE GENOMIC DNA]</scope>
    <source>
        <strain evidence="2">S191</strain>
    </source>
</reference>
<gene>
    <name evidence="2" type="ORF">BJ554DRAFT_4095</name>
</gene>
<proteinExistence type="predicted"/>
<evidence type="ECO:0000256" key="1">
    <source>
        <dbReference type="SAM" id="MobiDB-lite"/>
    </source>
</evidence>
<evidence type="ECO:0000313" key="2">
    <source>
        <dbReference type="EMBL" id="KAG5462678.1"/>
    </source>
</evidence>
<sequence>HEHRVPGRRPDVRRGLFHDAARGILRHFSDVSVFVRGPSVARAGFAFKETRCLNAIPTQRVPIVQCFRATFVGWFSLTPIRYGHEQFEFLFFISRVVYACVVPRTLRIAAANEERGQMDNLLDSLRKGKEVDSHKNKRVRDIARREKAVRRSSITNRALDLLNKINDSDPDKPEGAPRSRKRGLKSSLAEIGDMESDGKSESSRIAEGAPAFDAAEVKEDPEPPERKENNESRSAENQA</sequence>
<keyword evidence="3" id="KW-1185">Reference proteome</keyword>
<dbReference type="AlphaFoldDB" id="A0A8H8A114"/>